<dbReference type="InterPro" id="IPR000571">
    <property type="entry name" value="Znf_CCCH"/>
</dbReference>
<protein>
    <recommendedName>
        <fullName evidence="2">C3H1-type domain-containing protein</fullName>
    </recommendedName>
</protein>
<keyword evidence="1" id="KW-0863">Zinc-finger</keyword>
<feature type="domain" description="C3H1-type" evidence="2">
    <location>
        <begin position="308"/>
        <end position="336"/>
    </location>
</feature>
<keyword evidence="1" id="KW-0862">Zinc</keyword>
<dbReference type="EMBL" id="CAUJNA010003318">
    <property type="protein sequence ID" value="CAJ1398987.1"/>
    <property type="molecule type" value="Genomic_DNA"/>
</dbReference>
<name>A0AA36J3M4_9DINO</name>
<proteinExistence type="predicted"/>
<feature type="zinc finger region" description="C3H1-type" evidence="1">
    <location>
        <begin position="308"/>
        <end position="336"/>
    </location>
</feature>
<dbReference type="Gene3D" id="6.10.140.530">
    <property type="match status" value="1"/>
</dbReference>
<evidence type="ECO:0000259" key="2">
    <source>
        <dbReference type="PROSITE" id="PS50103"/>
    </source>
</evidence>
<comment type="caution">
    <text evidence="3">The sequence shown here is derived from an EMBL/GenBank/DDBJ whole genome shotgun (WGS) entry which is preliminary data.</text>
</comment>
<sequence length="441" mass="49412">MEAKLGWWVDHARKAFARKKLDQEQVDQLQSIPGMAHRLRRRVKPSNWEDGYASVQAWVAAHGRLPKSQDNEKQLATWLSNSCASARRGEMPPERLVKLKQIPHLRERLIQSNGCGPGVWPQRLQLLGHWLSTKKRTPSLRGAGEELKLARWLHCSLVNAVDGDLQPKKLSELQAALGDFWDDLYDQRDAHGPCSRLPEVPSASTWKRAAAELRCDAMAKTFPRCDVKLSLARALTTANRDAEAGEPAVPTQEHHALLRGSEFHTEKGLGIRLRASGTTVAELEKRASSRSFLTEVQAPSVGSLGHPELCRKPCILLAHGKCTEGSKCKFCHHAHRTGVKFNKAQREILRSLGEAEALKLLLPYLRVRAKKLPEAQAEPVIQALEQRLQELPEGTPVPANRAAQLSKTLTQMSFRRLILLCRSQEISRAFAELLQIYDADF</sequence>
<organism evidence="3 4">
    <name type="scientific">Effrenium voratum</name>
    <dbReference type="NCBI Taxonomy" id="2562239"/>
    <lineage>
        <taxon>Eukaryota</taxon>
        <taxon>Sar</taxon>
        <taxon>Alveolata</taxon>
        <taxon>Dinophyceae</taxon>
        <taxon>Suessiales</taxon>
        <taxon>Symbiodiniaceae</taxon>
        <taxon>Effrenium</taxon>
    </lineage>
</organism>
<dbReference type="Pfam" id="PF03457">
    <property type="entry name" value="HA"/>
    <property type="match status" value="1"/>
</dbReference>
<accession>A0AA36J3M4</accession>
<dbReference type="Proteomes" id="UP001178507">
    <property type="component" value="Unassembled WGS sequence"/>
</dbReference>
<evidence type="ECO:0000256" key="1">
    <source>
        <dbReference type="PROSITE-ProRule" id="PRU00723"/>
    </source>
</evidence>
<keyword evidence="1" id="KW-0479">Metal-binding</keyword>
<evidence type="ECO:0000313" key="3">
    <source>
        <dbReference type="EMBL" id="CAJ1398987.1"/>
    </source>
</evidence>
<evidence type="ECO:0000313" key="4">
    <source>
        <dbReference type="Proteomes" id="UP001178507"/>
    </source>
</evidence>
<dbReference type="PROSITE" id="PS50103">
    <property type="entry name" value="ZF_C3H1"/>
    <property type="match status" value="1"/>
</dbReference>
<reference evidence="3" key="1">
    <citation type="submission" date="2023-08" db="EMBL/GenBank/DDBJ databases">
        <authorList>
            <person name="Chen Y."/>
            <person name="Shah S."/>
            <person name="Dougan E. K."/>
            <person name="Thang M."/>
            <person name="Chan C."/>
        </authorList>
    </citation>
    <scope>NUCLEOTIDE SEQUENCE</scope>
</reference>
<dbReference type="GO" id="GO:0008270">
    <property type="term" value="F:zinc ion binding"/>
    <property type="evidence" value="ECO:0007669"/>
    <property type="project" value="UniProtKB-KW"/>
</dbReference>
<gene>
    <name evidence="3" type="ORF">EVOR1521_LOCUS22624</name>
</gene>
<keyword evidence="4" id="KW-1185">Reference proteome</keyword>
<dbReference type="AlphaFoldDB" id="A0AA36J3M4"/>
<dbReference type="InterPro" id="IPR005114">
    <property type="entry name" value="Helicase_assoc"/>
</dbReference>